<evidence type="ECO:0000256" key="5">
    <source>
        <dbReference type="ARBA" id="ARBA00022884"/>
    </source>
</evidence>
<evidence type="ECO:0000256" key="2">
    <source>
        <dbReference type="ARBA" id="ARBA00004496"/>
    </source>
</evidence>
<dbReference type="GO" id="GO:0005634">
    <property type="term" value="C:nucleus"/>
    <property type="evidence" value="ECO:0007669"/>
    <property type="project" value="UniProtKB-SubCell"/>
</dbReference>
<proteinExistence type="inferred from homology"/>
<organism evidence="9 10">
    <name type="scientific">Scleropages formosus</name>
    <name type="common">Asian bonytongue</name>
    <name type="synonym">Osteoglossum formosum</name>
    <dbReference type="NCBI Taxonomy" id="113540"/>
    <lineage>
        <taxon>Eukaryota</taxon>
        <taxon>Metazoa</taxon>
        <taxon>Chordata</taxon>
        <taxon>Craniata</taxon>
        <taxon>Vertebrata</taxon>
        <taxon>Euteleostomi</taxon>
        <taxon>Actinopterygii</taxon>
        <taxon>Neopterygii</taxon>
        <taxon>Teleostei</taxon>
        <taxon>Osteoglossocephala</taxon>
        <taxon>Osteoglossomorpha</taxon>
        <taxon>Osteoglossiformes</taxon>
        <taxon>Osteoglossidae</taxon>
        <taxon>Scleropages</taxon>
    </lineage>
</organism>
<keyword evidence="6" id="KW-0539">Nucleus</keyword>
<evidence type="ECO:0000313" key="9">
    <source>
        <dbReference type="EMBL" id="KPP69883.1"/>
    </source>
</evidence>
<reference evidence="9 10" key="1">
    <citation type="submission" date="2015-08" db="EMBL/GenBank/DDBJ databases">
        <title>The genome of the Asian arowana (Scleropages formosus).</title>
        <authorList>
            <person name="Tan M.H."/>
            <person name="Gan H.M."/>
            <person name="Croft L.J."/>
            <person name="Austin C.M."/>
        </authorList>
    </citation>
    <scope>NUCLEOTIDE SEQUENCE [LARGE SCALE GENOMIC DNA]</scope>
    <source>
        <strain evidence="9">Aro1</strain>
    </source>
</reference>
<dbReference type="AlphaFoldDB" id="A0A0P7X6L5"/>
<dbReference type="PANTHER" id="PTHR21551">
    <property type="entry name" value="TOPOISOMERASE II-ASSOCIATED PROTEIN PAT1"/>
    <property type="match status" value="1"/>
</dbReference>
<evidence type="ECO:0000256" key="7">
    <source>
        <dbReference type="SAM" id="MobiDB-lite"/>
    </source>
</evidence>
<feature type="compositionally biased region" description="Pro residues" evidence="7">
    <location>
        <begin position="99"/>
        <end position="119"/>
    </location>
</feature>
<protein>
    <recommendedName>
        <fullName evidence="8">mRNA decay factor PAT1 domain-containing protein</fullName>
    </recommendedName>
</protein>
<comment type="caution">
    <text evidence="9">The sequence shown here is derived from an EMBL/GenBank/DDBJ whole genome shotgun (WGS) entry which is preliminary data.</text>
</comment>
<comment type="similarity">
    <text evidence="3">Belongs to the PAT1 family.</text>
</comment>
<evidence type="ECO:0000256" key="6">
    <source>
        <dbReference type="ARBA" id="ARBA00023242"/>
    </source>
</evidence>
<evidence type="ECO:0000256" key="4">
    <source>
        <dbReference type="ARBA" id="ARBA00022490"/>
    </source>
</evidence>
<accession>A0A0P7X6L5</accession>
<name>A0A0P7X6L5_SCLFO</name>
<feature type="non-terminal residue" evidence="9">
    <location>
        <position position="1"/>
    </location>
</feature>
<dbReference type="GO" id="GO:0033962">
    <property type="term" value="P:P-body assembly"/>
    <property type="evidence" value="ECO:0007669"/>
    <property type="project" value="TreeGrafter"/>
</dbReference>
<keyword evidence="5" id="KW-0694">RNA-binding</keyword>
<dbReference type="GO" id="GO:0000290">
    <property type="term" value="P:deadenylation-dependent decapping of nuclear-transcribed mRNA"/>
    <property type="evidence" value="ECO:0007669"/>
    <property type="project" value="InterPro"/>
</dbReference>
<gene>
    <name evidence="9" type="ORF">Z043_111324</name>
</gene>
<comment type="subcellular location">
    <subcellularLocation>
        <location evidence="2">Cytoplasm</location>
    </subcellularLocation>
    <subcellularLocation>
        <location evidence="1">Nucleus</location>
    </subcellularLocation>
</comment>
<dbReference type="InterPro" id="IPR019167">
    <property type="entry name" value="PAT1_dom"/>
</dbReference>
<sequence>PPPRTGAPKLNRTAGARACVRASTSWEHELCDAAESCCYGERGGEDEGVMEECELEEMGEEDEEIDLYNEETFGIDLDERSDEETGDSTDILVFCGKRSPPPPPSPPPSTPTTPVPQPQVLPALSRGQRDRRVLRTGDMFEDPAVMRTSLDSAIVDSHIGSLCETLDPDTWMLSPYGRSRKALGPMLHDKAIITVIDRPDPARAPLDFLPPLRHPFATCPLRGSGKRGGQRGLHPLVRPLGQRYLSQMGPMLSRSPVRPRPAFSPPQPYMQRGGFLSPSSHTGASISQPFTPKMMHLRFGAHSPSPAPFCSPSSHILQRFRFPGHVTQLHPQHRRLLSQRHQRSHRGDNLDPNGQLMSIKEKEWIIRLQMIQLQSENPHLDDYYYQEYYQRLEAKIAEEEMLGDKSKREPPKLTTPYVTKTETYTPVVHIEGSLGQVAVSTCFSPRRAIDAVHAAQSPEEPRFSEQEQLDSRKQRLVVLHNIEKCYMVLLEVEEAAKRKATVFSEEERERLEEKVQRRVKLIYSQLQYPANLETAEEFLPCLLVSKGKRLLARFLPFLSQDIALHVLKTVTLHLPVLMSRDVDEALPVMYPSLCTVIGRLSFSQLIGVLKGFTTTLPDSKERCLPMACQNKFGISLLYALLSQGERLLSSDTPMDAGIGDYETWTETVFLVARELSHSSLVEPLLLPSNLLSLFCRYLDKHTVHQLEDSMERSTAGCPAVPS</sequence>
<dbReference type="Pfam" id="PF09770">
    <property type="entry name" value="PAT1"/>
    <property type="match status" value="1"/>
</dbReference>
<dbReference type="PANTHER" id="PTHR21551:SF3">
    <property type="entry name" value="PROTEIN PAT1 HOMOLOG 2"/>
    <property type="match status" value="1"/>
</dbReference>
<dbReference type="STRING" id="113540.ENSSFOP00015000951"/>
<dbReference type="Proteomes" id="UP000034805">
    <property type="component" value="Unassembled WGS sequence"/>
</dbReference>
<evidence type="ECO:0000256" key="1">
    <source>
        <dbReference type="ARBA" id="ARBA00004123"/>
    </source>
</evidence>
<keyword evidence="4" id="KW-0963">Cytoplasm</keyword>
<evidence type="ECO:0000313" key="10">
    <source>
        <dbReference type="Proteomes" id="UP000034805"/>
    </source>
</evidence>
<dbReference type="EMBL" id="JARO02003734">
    <property type="protein sequence ID" value="KPP69883.1"/>
    <property type="molecule type" value="Genomic_DNA"/>
</dbReference>
<evidence type="ECO:0000259" key="8">
    <source>
        <dbReference type="Pfam" id="PF09770"/>
    </source>
</evidence>
<dbReference type="GO" id="GO:0003723">
    <property type="term" value="F:RNA binding"/>
    <property type="evidence" value="ECO:0007669"/>
    <property type="project" value="UniProtKB-KW"/>
</dbReference>
<dbReference type="GO" id="GO:0000932">
    <property type="term" value="C:P-body"/>
    <property type="evidence" value="ECO:0007669"/>
    <property type="project" value="TreeGrafter"/>
</dbReference>
<dbReference type="InterPro" id="IPR039900">
    <property type="entry name" value="Pat1-like"/>
</dbReference>
<evidence type="ECO:0000256" key="3">
    <source>
        <dbReference type="ARBA" id="ARBA00009138"/>
    </source>
</evidence>
<feature type="domain" description="mRNA decay factor PAT1" evidence="8">
    <location>
        <begin position="428"/>
        <end position="576"/>
    </location>
</feature>
<feature type="region of interest" description="Disordered" evidence="7">
    <location>
        <begin position="95"/>
        <end position="131"/>
    </location>
</feature>